<protein>
    <submittedName>
        <fullName evidence="9">Glycine betaine transporter</fullName>
    </submittedName>
</protein>
<evidence type="ECO:0000256" key="3">
    <source>
        <dbReference type="ARBA" id="ARBA00022448"/>
    </source>
</evidence>
<dbReference type="Proteomes" id="UP000554286">
    <property type="component" value="Unassembled WGS sequence"/>
</dbReference>
<reference evidence="9 10" key="1">
    <citation type="submission" date="2020-08" db="EMBL/GenBank/DDBJ databases">
        <title>Genome sequencing of Purple Non-Sulfur Bacteria from various extreme environments.</title>
        <authorList>
            <person name="Mayer M."/>
        </authorList>
    </citation>
    <scope>NUCLEOTIDE SEQUENCE [LARGE SCALE GENOMIC DNA]</scope>
    <source>
        <strain evidence="9 10">JA131</strain>
    </source>
</reference>
<feature type="transmembrane region" description="Helical" evidence="8">
    <location>
        <begin position="466"/>
        <end position="490"/>
    </location>
</feature>
<feature type="transmembrane region" description="Helical" evidence="8">
    <location>
        <begin position="45"/>
        <end position="63"/>
    </location>
</feature>
<evidence type="ECO:0000313" key="9">
    <source>
        <dbReference type="EMBL" id="MBB4266352.1"/>
    </source>
</evidence>
<evidence type="ECO:0000256" key="1">
    <source>
        <dbReference type="ARBA" id="ARBA00004651"/>
    </source>
</evidence>
<dbReference type="RefSeq" id="WP_184044661.1">
    <property type="nucleotide sequence ID" value="NZ_JACIGK010000013.1"/>
</dbReference>
<comment type="subcellular location">
    <subcellularLocation>
        <location evidence="1">Cell membrane</location>
        <topology evidence="1">Multi-pass membrane protein</topology>
    </subcellularLocation>
</comment>
<feature type="transmembrane region" description="Helical" evidence="8">
    <location>
        <begin position="439"/>
        <end position="460"/>
    </location>
</feature>
<keyword evidence="10" id="KW-1185">Reference proteome</keyword>
<comment type="caution">
    <text evidence="9">The sequence shown here is derived from an EMBL/GenBank/DDBJ whole genome shotgun (WGS) entry which is preliminary data.</text>
</comment>
<keyword evidence="3" id="KW-0813">Transport</keyword>
<dbReference type="EMBL" id="JACIGK010000013">
    <property type="protein sequence ID" value="MBB4266352.1"/>
    <property type="molecule type" value="Genomic_DNA"/>
</dbReference>
<proteinExistence type="inferred from homology"/>
<evidence type="ECO:0000256" key="2">
    <source>
        <dbReference type="ARBA" id="ARBA00005658"/>
    </source>
</evidence>
<feature type="transmembrane region" description="Helical" evidence="8">
    <location>
        <begin position="248"/>
        <end position="268"/>
    </location>
</feature>
<feature type="transmembrane region" description="Helical" evidence="8">
    <location>
        <begin position="343"/>
        <end position="370"/>
    </location>
</feature>
<feature type="transmembrane region" description="Helical" evidence="8">
    <location>
        <begin position="136"/>
        <end position="154"/>
    </location>
</feature>
<keyword evidence="6 8" id="KW-1133">Transmembrane helix</keyword>
<feature type="transmembrane region" description="Helical" evidence="8">
    <location>
        <begin position="175"/>
        <end position="202"/>
    </location>
</feature>
<name>A0A7W6RDK0_9PROT</name>
<feature type="transmembrane region" description="Helical" evidence="8">
    <location>
        <begin position="313"/>
        <end position="331"/>
    </location>
</feature>
<gene>
    <name evidence="9" type="ORF">GGD89_001983</name>
</gene>
<dbReference type="PANTHER" id="PTHR30047">
    <property type="entry name" value="HIGH-AFFINITY CHOLINE TRANSPORT PROTEIN-RELATED"/>
    <property type="match status" value="1"/>
</dbReference>
<feature type="transmembrane region" description="Helical" evidence="8">
    <location>
        <begin position="399"/>
        <end position="427"/>
    </location>
</feature>
<keyword evidence="4" id="KW-1003">Cell membrane</keyword>
<feature type="transmembrane region" description="Helical" evidence="8">
    <location>
        <begin position="83"/>
        <end position="103"/>
    </location>
</feature>
<sequence length="496" mass="53315">MFKNPLMLVALSMTTVIAVWGVVDTDGLSALASSATSTLFTSRGWFIMLTTSVMLLLIVALALSPYGRIKLGQDWDKPEFSTVSWLTMMFAAGMGVGLLYYGAAEPLTHFALLSDYVDPAEAATIAHFVTTFHWGLHAWAIYGMVALVIAYFGFRKGTPKLMSAPLIAVFGRTRATVSVGWVTDLAAIVAIAIGVAGSLAMGVFQLEAGVVALFGLTDPAPWLPLALYAGMCATFLPPLLVDLGRGMAVLSNTAMVLAVGLMVFVLLAGPTSYVMSSIVGSIGEYIAGVVPHGFRTFTFFDARIEGWFRDWTLSYMAWWLAWGPFVGVFVARISRGRTIREFVFGVLLAPTLFSIVWFGVFSSVGFFGALRTELPVLEVVAEDFNRSTFYLLEQLPLSALTTLAVVLAAFLFIVTSVVSAAFVLGMFSSGGDANPAGRVKVIWGVILAALGLVMILSDSIGAVRSIIALGAMPFLFIVHLLMVSLVRFLAREEVPR</sequence>
<comment type="similarity">
    <text evidence="2">Belongs to the BCCT transporter (TC 2.A.15) family.</text>
</comment>
<evidence type="ECO:0000256" key="5">
    <source>
        <dbReference type="ARBA" id="ARBA00022692"/>
    </source>
</evidence>
<accession>A0A7W6RDK0</accession>
<dbReference type="InterPro" id="IPR000060">
    <property type="entry name" value="BCCT_transptr"/>
</dbReference>
<evidence type="ECO:0000256" key="7">
    <source>
        <dbReference type="ARBA" id="ARBA00023136"/>
    </source>
</evidence>
<dbReference type="AlphaFoldDB" id="A0A7W6RDK0"/>
<dbReference type="PANTHER" id="PTHR30047:SF7">
    <property type="entry name" value="HIGH-AFFINITY CHOLINE TRANSPORT PROTEIN"/>
    <property type="match status" value="1"/>
</dbReference>
<keyword evidence="5 8" id="KW-0812">Transmembrane</keyword>
<dbReference type="Pfam" id="PF02028">
    <property type="entry name" value="BCCT"/>
    <property type="match status" value="1"/>
</dbReference>
<dbReference type="GO" id="GO:0005886">
    <property type="term" value="C:plasma membrane"/>
    <property type="evidence" value="ECO:0007669"/>
    <property type="project" value="UniProtKB-SubCell"/>
</dbReference>
<evidence type="ECO:0000256" key="6">
    <source>
        <dbReference type="ARBA" id="ARBA00022989"/>
    </source>
</evidence>
<evidence type="ECO:0000256" key="8">
    <source>
        <dbReference type="SAM" id="Phobius"/>
    </source>
</evidence>
<dbReference type="GO" id="GO:0022857">
    <property type="term" value="F:transmembrane transporter activity"/>
    <property type="evidence" value="ECO:0007669"/>
    <property type="project" value="InterPro"/>
</dbReference>
<keyword evidence="7 8" id="KW-0472">Membrane</keyword>
<evidence type="ECO:0000256" key="4">
    <source>
        <dbReference type="ARBA" id="ARBA00022475"/>
    </source>
</evidence>
<organism evidence="9 10">
    <name type="scientific">Roseospira visakhapatnamensis</name>
    <dbReference type="NCBI Taxonomy" id="390880"/>
    <lineage>
        <taxon>Bacteria</taxon>
        <taxon>Pseudomonadati</taxon>
        <taxon>Pseudomonadota</taxon>
        <taxon>Alphaproteobacteria</taxon>
        <taxon>Rhodospirillales</taxon>
        <taxon>Rhodospirillaceae</taxon>
        <taxon>Roseospira</taxon>
    </lineage>
</organism>
<evidence type="ECO:0000313" key="10">
    <source>
        <dbReference type="Proteomes" id="UP000554286"/>
    </source>
</evidence>
<feature type="transmembrane region" description="Helical" evidence="8">
    <location>
        <begin position="222"/>
        <end position="241"/>
    </location>
</feature>